<evidence type="ECO:0000313" key="3">
    <source>
        <dbReference type="EMBL" id="MBP0725649.1"/>
    </source>
</evidence>
<gene>
    <name evidence="3" type="ORF">J5Y03_10750</name>
</gene>
<dbReference type="SMART" id="SM00867">
    <property type="entry name" value="YceI"/>
    <property type="match status" value="1"/>
</dbReference>
<dbReference type="Pfam" id="PF04264">
    <property type="entry name" value="YceI"/>
    <property type="match status" value="1"/>
</dbReference>
<organism evidence="3 4">
    <name type="scientific">Gottfriedia endophytica</name>
    <dbReference type="NCBI Taxonomy" id="2820819"/>
    <lineage>
        <taxon>Bacteria</taxon>
        <taxon>Bacillati</taxon>
        <taxon>Bacillota</taxon>
        <taxon>Bacilli</taxon>
        <taxon>Bacillales</taxon>
        <taxon>Bacillaceae</taxon>
        <taxon>Gottfriedia</taxon>
    </lineage>
</organism>
<name>A0A940NHT7_9BACI</name>
<accession>A0A940NHT7</accession>
<dbReference type="InterPro" id="IPR036761">
    <property type="entry name" value="TTHA0802/YceI-like_sf"/>
</dbReference>
<keyword evidence="4" id="KW-1185">Reference proteome</keyword>
<dbReference type="AlphaFoldDB" id="A0A940NHT7"/>
<sequence length="176" mass="19527">MTKTKWIVDQTHSSVDFSIKHLMISKVKGSFNEFTASIEADVNDLTSGSIQFTVDANSIDTRNTDRDNHLRSADFFDVENHPTMTFVSKQIEKKAENEYIVTGDLTIRGVTNTEKFEVTYEGHGVDPWGNEKVGFSSVGSINRSEYGLTWNAALEAGGVLVGDQIKFDIQVQAVKA</sequence>
<comment type="similarity">
    <text evidence="1">Belongs to the UPF0312 family.</text>
</comment>
<dbReference type="PANTHER" id="PTHR34406">
    <property type="entry name" value="PROTEIN YCEI"/>
    <property type="match status" value="1"/>
</dbReference>
<comment type="caution">
    <text evidence="3">The sequence shown here is derived from an EMBL/GenBank/DDBJ whole genome shotgun (WGS) entry which is preliminary data.</text>
</comment>
<protein>
    <submittedName>
        <fullName evidence="3">Polyisoprenoid-binding protein</fullName>
    </submittedName>
</protein>
<dbReference type="SUPFAM" id="SSF101874">
    <property type="entry name" value="YceI-like"/>
    <property type="match status" value="1"/>
</dbReference>
<evidence type="ECO:0000313" key="4">
    <source>
        <dbReference type="Proteomes" id="UP000682134"/>
    </source>
</evidence>
<dbReference type="EMBL" id="JAGIYQ010000006">
    <property type="protein sequence ID" value="MBP0725649.1"/>
    <property type="molecule type" value="Genomic_DNA"/>
</dbReference>
<dbReference type="Proteomes" id="UP000682134">
    <property type="component" value="Unassembled WGS sequence"/>
</dbReference>
<evidence type="ECO:0000259" key="2">
    <source>
        <dbReference type="SMART" id="SM00867"/>
    </source>
</evidence>
<evidence type="ECO:0000256" key="1">
    <source>
        <dbReference type="ARBA" id="ARBA00008812"/>
    </source>
</evidence>
<dbReference type="InterPro" id="IPR007372">
    <property type="entry name" value="Lipid/polyisoprenoid-bd_YceI"/>
</dbReference>
<dbReference type="RefSeq" id="WP_209405739.1">
    <property type="nucleotide sequence ID" value="NZ_JAGIYQ010000006.1"/>
</dbReference>
<proteinExistence type="inferred from homology"/>
<feature type="domain" description="Lipid/polyisoprenoid-binding YceI-like" evidence="2">
    <location>
        <begin position="5"/>
        <end position="174"/>
    </location>
</feature>
<dbReference type="PANTHER" id="PTHR34406:SF1">
    <property type="entry name" value="PROTEIN YCEI"/>
    <property type="match status" value="1"/>
</dbReference>
<reference evidence="3" key="1">
    <citation type="submission" date="2021-04" db="EMBL/GenBank/DDBJ databases">
        <title>Genome seq and assembly of Bacillus sp.</title>
        <authorList>
            <person name="Chhetri G."/>
        </authorList>
    </citation>
    <scope>NUCLEOTIDE SEQUENCE</scope>
    <source>
        <strain evidence="3">RG28</strain>
    </source>
</reference>
<dbReference type="Gene3D" id="2.40.128.110">
    <property type="entry name" value="Lipid/polyisoprenoid-binding, YceI-like"/>
    <property type="match status" value="1"/>
</dbReference>